<accession>A0ACB9MN42</accession>
<evidence type="ECO:0000313" key="1">
    <source>
        <dbReference type="EMBL" id="KAI4325106.1"/>
    </source>
</evidence>
<gene>
    <name evidence="1" type="ORF">MLD38_030530</name>
</gene>
<keyword evidence="2" id="KW-1185">Reference proteome</keyword>
<dbReference type="EMBL" id="CM042888">
    <property type="protein sequence ID" value="KAI4325106.1"/>
    <property type="molecule type" value="Genomic_DNA"/>
</dbReference>
<protein>
    <submittedName>
        <fullName evidence="1">Uncharacterized protein</fullName>
    </submittedName>
</protein>
<sequence>MEQNGSEAAEKVAVNENVGGSTRKRGGSGGREVLAGKKAARKRMAGENGEGGCEVVGGATGEEVNGESVQVAKSEDWTSYEEKVKVTIRIFNKTFLHCVQEEEERCGKKKVEAKSSGQKGSTKAARKTNQKGNSSGRGGKKMAMRPDLKTIAKMRNMSALLFPRKMIGAIPGVNVGHKFFSRAEMVVVGLHCHWLNGIDYMGQHYKRDYGNYKLPLAVAIVLSGAYEDDLDKAEEIVYTGQGGHNLTGNKRQKADQVLDRGNLALKNSKEHDLPVRVIRGHESVNSYCGKVYSYDGLYKVVDYWPEKGISGFTVFKYLLRRMPGQPILRTNQVQFAYGRVPTSISEIRGLVCKDITKGLEDFPVPATNLVDDPPVEPTGFTYVKNLKVAKNVVLPASSPGCNCKGSCTDARTCSCARLNGHNFPYVQRDGGRLVEAKDVVYECGPNCCCGPDCVNRISQRKLKYRLEVYREPRKGWAVRSWDYIPPGAPVCEYIGTLRRSEDVESSLENNYIFDIDCLQTMRGIGGRERRSRDESCLPICHANQLDAKLDAPEFCIDAGSTGNVARFINHSCEPNLFVQCVLSSHRDMKLARVVLFAAENISPLQELSYDYGYVLDRASGTDGKIKQLPCYCGAPTCRKWLL</sequence>
<reference evidence="2" key="1">
    <citation type="journal article" date="2023" name="Front. Plant Sci.">
        <title>Chromosomal-level genome assembly of Melastoma candidum provides insights into trichome evolution.</title>
        <authorList>
            <person name="Zhong Y."/>
            <person name="Wu W."/>
            <person name="Sun C."/>
            <person name="Zou P."/>
            <person name="Liu Y."/>
            <person name="Dai S."/>
            <person name="Zhou R."/>
        </authorList>
    </citation>
    <scope>NUCLEOTIDE SEQUENCE [LARGE SCALE GENOMIC DNA]</scope>
</reference>
<comment type="caution">
    <text evidence="1">The sequence shown here is derived from an EMBL/GenBank/DDBJ whole genome shotgun (WGS) entry which is preliminary data.</text>
</comment>
<proteinExistence type="predicted"/>
<dbReference type="Proteomes" id="UP001057402">
    <property type="component" value="Chromosome 9"/>
</dbReference>
<evidence type="ECO:0000313" key="2">
    <source>
        <dbReference type="Proteomes" id="UP001057402"/>
    </source>
</evidence>
<organism evidence="1 2">
    <name type="scientific">Melastoma candidum</name>
    <dbReference type="NCBI Taxonomy" id="119954"/>
    <lineage>
        <taxon>Eukaryota</taxon>
        <taxon>Viridiplantae</taxon>
        <taxon>Streptophyta</taxon>
        <taxon>Embryophyta</taxon>
        <taxon>Tracheophyta</taxon>
        <taxon>Spermatophyta</taxon>
        <taxon>Magnoliopsida</taxon>
        <taxon>eudicotyledons</taxon>
        <taxon>Gunneridae</taxon>
        <taxon>Pentapetalae</taxon>
        <taxon>rosids</taxon>
        <taxon>malvids</taxon>
        <taxon>Myrtales</taxon>
        <taxon>Melastomataceae</taxon>
        <taxon>Melastomatoideae</taxon>
        <taxon>Melastomateae</taxon>
        <taxon>Melastoma</taxon>
    </lineage>
</organism>
<name>A0ACB9MN42_9MYRT</name>